<dbReference type="InterPro" id="IPR016763">
    <property type="entry name" value="VAP"/>
</dbReference>
<dbReference type="FunFam" id="2.60.40.10:FF:000813">
    <property type="entry name" value="Vesicle-associated protein 1-1"/>
    <property type="match status" value="1"/>
</dbReference>
<dbReference type="Gramene" id="KZN10636">
    <property type="protein sequence ID" value="KZN10636"/>
    <property type="gene ID" value="DCAR_003292"/>
</dbReference>
<keyword evidence="3" id="KW-1185">Reference proteome</keyword>
<dbReference type="Gene3D" id="2.60.40.10">
    <property type="entry name" value="Immunoglobulins"/>
    <property type="match status" value="1"/>
</dbReference>
<sequence length="355" mass="40477">METELLDIQPQELKFIFELKKQSSCSVRLVNKTNQHVAFKVKTTSPKKYCVRPNTGIVKPKEICDFTVTMQAQRVVPPEMICKDKFLLQCAVVPVGMAEEDITSATFAKDGRYIEEKKLRVILVSPPNSPIHSPVNGTAKQVYDVPTPEEQHPNYTGNFSPPQTGTDDLRETKVVASEDLKPVRHEAAEELNPVKHDAAEDLKPVKHETAEDLKPVKHEADEELIRSRDFEQGIKNHVVSKTVKDVELKVVKEFEEQKPPTNMMKDGDELKLVKDIEEVKFKLREFESKLNEAERTISKLTEEKRVSTHDREILQQELGLMRSRRSGQKAQSGFPLLFVCMVALVSVWLGHFMHK</sequence>
<dbReference type="OMA" id="RSISFQH"/>
<dbReference type="OrthoDB" id="264603at2759"/>
<dbReference type="SUPFAM" id="SSF49354">
    <property type="entry name" value="PapD-like"/>
    <property type="match status" value="1"/>
</dbReference>
<dbReference type="KEGG" id="dcr:108205426"/>
<protein>
    <submittedName>
        <fullName evidence="2">Uncharacterized protein</fullName>
    </submittedName>
</protein>
<dbReference type="PANTHER" id="PTHR10809:SF45">
    <property type="entry name" value="VESICLE-ASSOCIATED PROTEIN 2-2"/>
    <property type="match status" value="1"/>
</dbReference>
<dbReference type="GO" id="GO:0005789">
    <property type="term" value="C:endoplasmic reticulum membrane"/>
    <property type="evidence" value="ECO:0007669"/>
    <property type="project" value="EnsemblPlants"/>
</dbReference>
<dbReference type="EMBL" id="CP093343">
    <property type="protein sequence ID" value="WOG84309.1"/>
    <property type="molecule type" value="Genomic_DNA"/>
</dbReference>
<comment type="similarity">
    <text evidence="1">Belongs to the VAMP-associated protein (VAP) (TC 9.B.17) family.</text>
</comment>
<organism evidence="2 3">
    <name type="scientific">Daucus carota subsp. sativus</name>
    <name type="common">Carrot</name>
    <dbReference type="NCBI Taxonomy" id="79200"/>
    <lineage>
        <taxon>Eukaryota</taxon>
        <taxon>Viridiplantae</taxon>
        <taxon>Streptophyta</taxon>
        <taxon>Embryophyta</taxon>
        <taxon>Tracheophyta</taxon>
        <taxon>Spermatophyta</taxon>
        <taxon>Magnoliopsida</taxon>
        <taxon>eudicotyledons</taxon>
        <taxon>Gunneridae</taxon>
        <taxon>Pentapetalae</taxon>
        <taxon>asterids</taxon>
        <taxon>campanulids</taxon>
        <taxon>Apiales</taxon>
        <taxon>Apiaceae</taxon>
        <taxon>Apioideae</taxon>
        <taxon>Scandiceae</taxon>
        <taxon>Daucinae</taxon>
        <taxon>Daucus</taxon>
        <taxon>Daucus sect. Daucus</taxon>
    </lineage>
</organism>
<dbReference type="GO" id="GO:0005886">
    <property type="term" value="C:plasma membrane"/>
    <property type="evidence" value="ECO:0007669"/>
    <property type="project" value="TreeGrafter"/>
</dbReference>
<name>A0A162ALM6_DAUCS</name>
<dbReference type="InterPro" id="IPR000535">
    <property type="entry name" value="MSP_dom"/>
</dbReference>
<dbReference type="AlphaFoldDB" id="A0A162ALM6"/>
<dbReference type="PANTHER" id="PTHR10809">
    <property type="entry name" value="VESICLE-ASSOCIATED MEMBRANE PROTEIN-ASSOCIATED PROTEIN"/>
    <property type="match status" value="1"/>
</dbReference>
<proteinExistence type="inferred from homology"/>
<accession>A0A162ALM6</accession>
<dbReference type="GO" id="GO:0090158">
    <property type="term" value="P:endoplasmic reticulum membrane organization"/>
    <property type="evidence" value="ECO:0007669"/>
    <property type="project" value="TreeGrafter"/>
</dbReference>
<dbReference type="PROSITE" id="PS50202">
    <property type="entry name" value="MSP"/>
    <property type="match status" value="1"/>
</dbReference>
<dbReference type="PIRSF" id="PIRSF019693">
    <property type="entry name" value="VAMP-associated"/>
    <property type="match status" value="1"/>
</dbReference>
<reference evidence="2" key="1">
    <citation type="journal article" date="2016" name="Nat. Genet.">
        <title>A high-quality carrot genome assembly provides new insights into carotenoid accumulation and asterid genome evolution.</title>
        <authorList>
            <person name="Iorizzo M."/>
            <person name="Ellison S."/>
            <person name="Senalik D."/>
            <person name="Zeng P."/>
            <person name="Satapoomin P."/>
            <person name="Huang J."/>
            <person name="Bowman M."/>
            <person name="Iovene M."/>
            <person name="Sanseverino W."/>
            <person name="Cavagnaro P."/>
            <person name="Yildiz M."/>
            <person name="Macko-Podgorni A."/>
            <person name="Moranska E."/>
            <person name="Grzebelus E."/>
            <person name="Grzebelus D."/>
            <person name="Ashrafi H."/>
            <person name="Zheng Z."/>
            <person name="Cheng S."/>
            <person name="Spooner D."/>
            <person name="Van Deynze A."/>
            <person name="Simon P."/>
        </authorList>
    </citation>
    <scope>NUCLEOTIDE SEQUENCE</scope>
    <source>
        <tissue evidence="2">Leaf</tissue>
    </source>
</reference>
<dbReference type="GO" id="GO:0061817">
    <property type="term" value="P:endoplasmic reticulum-plasma membrane tethering"/>
    <property type="evidence" value="ECO:0007669"/>
    <property type="project" value="TreeGrafter"/>
</dbReference>
<dbReference type="Pfam" id="PF00635">
    <property type="entry name" value="Motile_Sperm"/>
    <property type="match status" value="1"/>
</dbReference>
<gene>
    <name evidence="2" type="ORF">DCAR_0103492</name>
</gene>
<evidence type="ECO:0000313" key="2">
    <source>
        <dbReference type="EMBL" id="WOG84309.1"/>
    </source>
</evidence>
<reference evidence="2" key="2">
    <citation type="submission" date="2022-03" db="EMBL/GenBank/DDBJ databases">
        <title>Draft title - Genomic analysis of global carrot germplasm unveils the trajectory of domestication and the origin of high carotenoid orange carrot.</title>
        <authorList>
            <person name="Iorizzo M."/>
            <person name="Ellison S."/>
            <person name="Senalik D."/>
            <person name="Macko-Podgorni A."/>
            <person name="Grzebelus D."/>
            <person name="Bostan H."/>
            <person name="Rolling W."/>
            <person name="Curaba J."/>
            <person name="Simon P."/>
        </authorList>
    </citation>
    <scope>NUCLEOTIDE SEQUENCE</scope>
    <source>
        <tissue evidence="2">Leaf</tissue>
    </source>
</reference>
<evidence type="ECO:0000313" key="3">
    <source>
        <dbReference type="Proteomes" id="UP000077755"/>
    </source>
</evidence>
<dbReference type="InterPro" id="IPR008962">
    <property type="entry name" value="PapD-like_sf"/>
</dbReference>
<evidence type="ECO:0000256" key="1">
    <source>
        <dbReference type="ARBA" id="ARBA00008932"/>
    </source>
</evidence>
<dbReference type="InterPro" id="IPR013783">
    <property type="entry name" value="Ig-like_fold"/>
</dbReference>
<dbReference type="Proteomes" id="UP000077755">
    <property type="component" value="Chromosome 1"/>
</dbReference>